<evidence type="ECO:0000313" key="2">
    <source>
        <dbReference type="Proteomes" id="UP001217476"/>
    </source>
</evidence>
<protein>
    <submittedName>
        <fullName evidence="1">Asparaginase</fullName>
    </submittedName>
</protein>
<reference evidence="1" key="1">
    <citation type="submission" date="2023-03" db="EMBL/GenBank/DDBJ databases">
        <title>Andean soil-derived lignocellulolytic bacterial consortium as a source of novel taxa and putative plastic-active enzymes.</title>
        <authorList>
            <person name="Diaz-Garcia L."/>
            <person name="Chuvochina M."/>
            <person name="Feuerriegel G."/>
            <person name="Bunk B."/>
            <person name="Sproer C."/>
            <person name="Streit W.R."/>
            <person name="Rodriguez L.M."/>
            <person name="Overmann J."/>
            <person name="Jimenez D.J."/>
        </authorList>
    </citation>
    <scope>NUCLEOTIDE SEQUENCE</scope>
    <source>
        <strain evidence="1">MAG 4196</strain>
    </source>
</reference>
<accession>A0AAJ6AZT9</accession>
<dbReference type="PANTHER" id="PTHR42110:SF1">
    <property type="entry name" value="L-ASPARAGINASE, PUTATIVE (AFU_ORTHOLOGUE AFUA_3G11890)-RELATED"/>
    <property type="match status" value="1"/>
</dbReference>
<dbReference type="PANTHER" id="PTHR42110">
    <property type="entry name" value="L-ASPARAGINASE, PUTATIVE (AFU_ORTHOLOGUE AFUA_3G11890)-RELATED"/>
    <property type="match status" value="1"/>
</dbReference>
<name>A0AAJ6AZT9_9HYPH</name>
<organism evidence="1 2">
    <name type="scientific">Candidatus Devosia phytovorans</name>
    <dbReference type="NCBI Taxonomy" id="3121372"/>
    <lineage>
        <taxon>Bacteria</taxon>
        <taxon>Pseudomonadati</taxon>
        <taxon>Pseudomonadota</taxon>
        <taxon>Alphaproteobacteria</taxon>
        <taxon>Hyphomicrobiales</taxon>
        <taxon>Devosiaceae</taxon>
        <taxon>Devosia</taxon>
    </lineage>
</organism>
<gene>
    <name evidence="1" type="ORF">P0Y65_11465</name>
</gene>
<sequence length="332" mass="34856">MDANPILAETLRGNWVENRHRGAWVIVDATGAVIASQGDIERPIFPRSAIKSMQALPIFARQAEGRFHHSDEELALACASHHGEDAHVKTANHLLTRIGLSAADLECGAHAPTNAAAREALRASGSEPSPLHNNCSGKHSGMLSVALAMGVPTAGYVGREHEVQKAVRAAVEAVIGESLSEEKCGTDGCSIPTFAAPLRAFALGFARMASGQGIAPDLATAAQRLFDAATRHPHLVAGTGHPDTMLMAAFKGRLMQKVGAEGVQCGAIRDKGWGYALKCDDGNIPASQAMLAAMLLKHADPDAEQTKILEGLAHQTIKSVRGAEVGELRAVS</sequence>
<dbReference type="Pfam" id="PF06089">
    <property type="entry name" value="Asparaginase_II"/>
    <property type="match status" value="1"/>
</dbReference>
<evidence type="ECO:0000313" key="1">
    <source>
        <dbReference type="EMBL" id="WEK02828.1"/>
    </source>
</evidence>
<dbReference type="InterPro" id="IPR010349">
    <property type="entry name" value="Asparaginase_II"/>
</dbReference>
<dbReference type="EMBL" id="CP119312">
    <property type="protein sequence ID" value="WEK02828.1"/>
    <property type="molecule type" value="Genomic_DNA"/>
</dbReference>
<dbReference type="AlphaFoldDB" id="A0AAJ6AZT9"/>
<proteinExistence type="predicted"/>
<dbReference type="Proteomes" id="UP001217476">
    <property type="component" value="Chromosome"/>
</dbReference>